<comment type="caution">
    <text evidence="1">The sequence shown here is derived from an EMBL/GenBank/DDBJ whole genome shotgun (WGS) entry which is preliminary data.</text>
</comment>
<reference evidence="1" key="1">
    <citation type="journal article" date="2019" name="bioRxiv">
        <title>The Genome of the Zebra Mussel, Dreissena polymorpha: A Resource for Invasive Species Research.</title>
        <authorList>
            <person name="McCartney M.A."/>
            <person name="Auch B."/>
            <person name="Kono T."/>
            <person name="Mallez S."/>
            <person name="Zhang Y."/>
            <person name="Obille A."/>
            <person name="Becker A."/>
            <person name="Abrahante J.E."/>
            <person name="Garbe J."/>
            <person name="Badalamenti J.P."/>
            <person name="Herman A."/>
            <person name="Mangelson H."/>
            <person name="Liachko I."/>
            <person name="Sullivan S."/>
            <person name="Sone E.D."/>
            <person name="Koren S."/>
            <person name="Silverstein K.A.T."/>
            <person name="Beckman K.B."/>
            <person name="Gohl D.M."/>
        </authorList>
    </citation>
    <scope>NUCLEOTIDE SEQUENCE</scope>
    <source>
        <strain evidence="1">Duluth1</strain>
        <tissue evidence="1">Whole animal</tissue>
    </source>
</reference>
<name>A0A9D4N6X6_DREPO</name>
<gene>
    <name evidence="1" type="ORF">DPMN_012382</name>
</gene>
<keyword evidence="2" id="KW-1185">Reference proteome</keyword>
<sequence length="140" mass="15783">MKYTVIPPKLAWARIANNAIHQYHTGQWTGRVTGDQEFVQFSVVHPHIRAARPWAAARTPHKTTEASTAVRTSLQTLWSDGYRHNIHAGAPLSKSAHKLTLLRECHILPDTNPYDKVTLLLSAVNSLNERQSDVYILLLI</sequence>
<dbReference type="EMBL" id="JAIWYP010000001">
    <property type="protein sequence ID" value="KAH3888349.1"/>
    <property type="molecule type" value="Genomic_DNA"/>
</dbReference>
<proteinExistence type="predicted"/>
<organism evidence="1 2">
    <name type="scientific">Dreissena polymorpha</name>
    <name type="common">Zebra mussel</name>
    <name type="synonym">Mytilus polymorpha</name>
    <dbReference type="NCBI Taxonomy" id="45954"/>
    <lineage>
        <taxon>Eukaryota</taxon>
        <taxon>Metazoa</taxon>
        <taxon>Spiralia</taxon>
        <taxon>Lophotrochozoa</taxon>
        <taxon>Mollusca</taxon>
        <taxon>Bivalvia</taxon>
        <taxon>Autobranchia</taxon>
        <taxon>Heteroconchia</taxon>
        <taxon>Euheterodonta</taxon>
        <taxon>Imparidentia</taxon>
        <taxon>Neoheterodontei</taxon>
        <taxon>Myida</taxon>
        <taxon>Dreissenoidea</taxon>
        <taxon>Dreissenidae</taxon>
        <taxon>Dreissena</taxon>
    </lineage>
</organism>
<dbReference type="AlphaFoldDB" id="A0A9D4N6X6"/>
<reference evidence="1" key="2">
    <citation type="submission" date="2020-11" db="EMBL/GenBank/DDBJ databases">
        <authorList>
            <person name="McCartney M.A."/>
            <person name="Auch B."/>
            <person name="Kono T."/>
            <person name="Mallez S."/>
            <person name="Becker A."/>
            <person name="Gohl D.M."/>
            <person name="Silverstein K.A.T."/>
            <person name="Koren S."/>
            <person name="Bechman K.B."/>
            <person name="Herman A."/>
            <person name="Abrahante J.E."/>
            <person name="Garbe J."/>
        </authorList>
    </citation>
    <scope>NUCLEOTIDE SEQUENCE</scope>
    <source>
        <strain evidence="1">Duluth1</strain>
        <tissue evidence="1">Whole animal</tissue>
    </source>
</reference>
<accession>A0A9D4N6X6</accession>
<evidence type="ECO:0000313" key="1">
    <source>
        <dbReference type="EMBL" id="KAH3888349.1"/>
    </source>
</evidence>
<protein>
    <submittedName>
        <fullName evidence="1">Uncharacterized protein</fullName>
    </submittedName>
</protein>
<evidence type="ECO:0000313" key="2">
    <source>
        <dbReference type="Proteomes" id="UP000828390"/>
    </source>
</evidence>
<dbReference type="Proteomes" id="UP000828390">
    <property type="component" value="Unassembled WGS sequence"/>
</dbReference>